<evidence type="ECO:0000256" key="1">
    <source>
        <dbReference type="ARBA" id="ARBA00004651"/>
    </source>
</evidence>
<dbReference type="InterPro" id="IPR013099">
    <property type="entry name" value="K_chnl_dom"/>
</dbReference>
<dbReference type="GO" id="GO:0008324">
    <property type="term" value="F:monoatomic cation transmembrane transporter activity"/>
    <property type="evidence" value="ECO:0007669"/>
    <property type="project" value="InterPro"/>
</dbReference>
<accession>A0A845UY13</accession>
<feature type="transmembrane region" description="Helical" evidence="2">
    <location>
        <begin position="81"/>
        <end position="101"/>
    </location>
</feature>
<gene>
    <name evidence="5" type="ORF">G3I74_05210</name>
</gene>
<dbReference type="PROSITE" id="PS51201">
    <property type="entry name" value="RCK_N"/>
    <property type="match status" value="1"/>
</dbReference>
<evidence type="ECO:0000313" key="6">
    <source>
        <dbReference type="Proteomes" id="UP000484885"/>
    </source>
</evidence>
<reference evidence="5 6" key="1">
    <citation type="submission" date="2020-02" db="EMBL/GenBank/DDBJ databases">
        <authorList>
            <person name="Zhang X.-Y."/>
        </authorList>
    </citation>
    <scope>NUCLEOTIDE SEQUENCE [LARGE SCALE GENOMIC DNA]</scope>
    <source>
        <strain evidence="5 6">C33</strain>
    </source>
</reference>
<evidence type="ECO:0000259" key="3">
    <source>
        <dbReference type="PROSITE" id="PS51201"/>
    </source>
</evidence>
<dbReference type="Gene3D" id="3.40.50.720">
    <property type="entry name" value="NAD(P)-binding Rossmann-like Domain"/>
    <property type="match status" value="2"/>
</dbReference>
<protein>
    <submittedName>
        <fullName evidence="5">Potassium transporter TrkA</fullName>
    </submittedName>
</protein>
<feature type="domain" description="RCK C-terminal" evidence="4">
    <location>
        <begin position="497"/>
        <end position="542"/>
    </location>
</feature>
<dbReference type="GO" id="GO:0005886">
    <property type="term" value="C:plasma membrane"/>
    <property type="evidence" value="ECO:0007669"/>
    <property type="project" value="UniProtKB-SubCell"/>
</dbReference>
<keyword evidence="2" id="KW-0812">Transmembrane</keyword>
<dbReference type="SUPFAM" id="SSF81324">
    <property type="entry name" value="Voltage-gated potassium channels"/>
    <property type="match status" value="1"/>
</dbReference>
<dbReference type="EMBL" id="JAAGSC010000037">
    <property type="protein sequence ID" value="NDY95122.1"/>
    <property type="molecule type" value="Genomic_DNA"/>
</dbReference>
<dbReference type="SUPFAM" id="SSF51735">
    <property type="entry name" value="NAD(P)-binding Rossmann-fold domains"/>
    <property type="match status" value="2"/>
</dbReference>
<dbReference type="PANTHER" id="PTHR43833">
    <property type="entry name" value="POTASSIUM CHANNEL PROTEIN 2-RELATED-RELATED"/>
    <property type="match status" value="1"/>
</dbReference>
<dbReference type="RefSeq" id="WP_164210524.1">
    <property type="nucleotide sequence ID" value="NZ_JAAGSC010000037.1"/>
</dbReference>
<dbReference type="InterPro" id="IPR006037">
    <property type="entry name" value="RCK_C"/>
</dbReference>
<organism evidence="5 6">
    <name type="scientific">Wenzhouxiangella limi</name>
    <dbReference type="NCBI Taxonomy" id="2707351"/>
    <lineage>
        <taxon>Bacteria</taxon>
        <taxon>Pseudomonadati</taxon>
        <taxon>Pseudomonadota</taxon>
        <taxon>Gammaproteobacteria</taxon>
        <taxon>Chromatiales</taxon>
        <taxon>Wenzhouxiangellaceae</taxon>
        <taxon>Wenzhouxiangella</taxon>
    </lineage>
</organism>
<feature type="transmembrane region" description="Helical" evidence="2">
    <location>
        <begin position="51"/>
        <end position="69"/>
    </location>
</feature>
<dbReference type="Pfam" id="PF02254">
    <property type="entry name" value="TrkA_N"/>
    <property type="match status" value="2"/>
</dbReference>
<keyword evidence="2" id="KW-1133">Transmembrane helix</keyword>
<dbReference type="SUPFAM" id="SSF116726">
    <property type="entry name" value="TrkA C-terminal domain-like"/>
    <property type="match status" value="1"/>
</dbReference>
<dbReference type="InterPro" id="IPR036291">
    <property type="entry name" value="NAD(P)-bd_dom_sf"/>
</dbReference>
<dbReference type="Pfam" id="PF07885">
    <property type="entry name" value="Ion_trans_2"/>
    <property type="match status" value="1"/>
</dbReference>
<evidence type="ECO:0000259" key="4">
    <source>
        <dbReference type="PROSITE" id="PS51202"/>
    </source>
</evidence>
<evidence type="ECO:0000256" key="2">
    <source>
        <dbReference type="SAM" id="Phobius"/>
    </source>
</evidence>
<dbReference type="AlphaFoldDB" id="A0A845UY13"/>
<proteinExistence type="predicted"/>
<keyword evidence="2" id="KW-0472">Membrane</keyword>
<dbReference type="GO" id="GO:0006813">
    <property type="term" value="P:potassium ion transport"/>
    <property type="evidence" value="ECO:0007669"/>
    <property type="project" value="InterPro"/>
</dbReference>
<sequence length="572" mass="63697">MRRSTALLFFRRMRVPLIVLISAYSIATVGFTLMPGTDADGNPWRMSVFEAFYVVSYTGSTIGFGEVPYEFSKAQRLWTMVSIYLTVIAWLFSIGSIISLMQDPAFSQALRGARFRRAVRNYDQPFYLLCGFGDTGRLLARSLSELRHPVVVIDDAPEKIDALSVETHRFPIHGYCMDARLPENLISAGLQSRWCAGVLAATANDQVNLKVAVTARLINQRTAVYARADEKSVADNMRSFDTAHVVTPTDEFVRRLRLLLTRPHAYRLYQWLHSPPGSPIPALPDPPSGRWVLCGFGRFGRSVYRLLRELKIDVKVIEENIDLPGLPEGAIGGRGTQAETLREAGIEEAVGILATTRDDVDNLSIVITARELNDGLFSAVLANQWSSEPLFRAAEPDFLAQPGELIAGTIVSHIRSPLLSHLFRRLDEVEDAVAARILERIAPDPDQAETPEQPELFTVRLSKKRAPALHWLKEQGFGIDVSLFQRHPGRPGEKVPVEVLMLTRGDDDQLLPDAATRLESGDRLLVACPPALVRRMQSLLENEAAAYRALTGDELQQGWLLKKLVGERPARS</sequence>
<dbReference type="InterPro" id="IPR036721">
    <property type="entry name" value="RCK_C_sf"/>
</dbReference>
<dbReference type="InterPro" id="IPR003148">
    <property type="entry name" value="RCK_N"/>
</dbReference>
<dbReference type="PROSITE" id="PS51202">
    <property type="entry name" value="RCK_C"/>
    <property type="match status" value="1"/>
</dbReference>
<keyword evidence="6" id="KW-1185">Reference proteome</keyword>
<comment type="caution">
    <text evidence="5">The sequence shown here is derived from an EMBL/GenBank/DDBJ whole genome shotgun (WGS) entry which is preliminary data.</text>
</comment>
<name>A0A845UY13_9GAMM</name>
<comment type="subcellular location">
    <subcellularLocation>
        <location evidence="1">Cell membrane</location>
        <topology evidence="1">Multi-pass membrane protein</topology>
    </subcellularLocation>
</comment>
<evidence type="ECO:0000313" key="5">
    <source>
        <dbReference type="EMBL" id="NDY95122.1"/>
    </source>
</evidence>
<dbReference type="InterPro" id="IPR050721">
    <property type="entry name" value="Trk_Ktr_HKT_K-transport"/>
</dbReference>
<feature type="domain" description="RCK N-terminal" evidence="3">
    <location>
        <begin position="288"/>
        <end position="400"/>
    </location>
</feature>
<dbReference type="Proteomes" id="UP000484885">
    <property type="component" value="Unassembled WGS sequence"/>
</dbReference>